<dbReference type="InterPro" id="IPR012337">
    <property type="entry name" value="RNaseH-like_sf"/>
</dbReference>
<comment type="caution">
    <text evidence="3">The sequence shown here is derived from an EMBL/GenBank/DDBJ whole genome shotgun (WGS) entry which is preliminary data.</text>
</comment>
<dbReference type="Gene3D" id="3.30.420.10">
    <property type="entry name" value="Ribonuclease H-like superfamily/Ribonuclease H"/>
    <property type="match status" value="1"/>
</dbReference>
<dbReference type="InterPro" id="IPR036397">
    <property type="entry name" value="RNaseH_sf"/>
</dbReference>
<dbReference type="SUPFAM" id="SSF53098">
    <property type="entry name" value="Ribonuclease H-like"/>
    <property type="match status" value="1"/>
</dbReference>
<name>A0A8S9MG09_BRACR</name>
<sequence length="172" mass="18938">METGTKAIIAAKEWGNFQVKQQKRPTAQRPQPILPPECAIIRSDAAWQTETMMAGLGWTINSLNRTSSFSVPEQAVRSPLTAEGLALREAVMMCKKLKIPKICCESDLMQLIQAVNSISTHSELYSIVADIHSCLSSFEFCIFRWIPRLGNLDADNLAKSALADAVVVMALT</sequence>
<evidence type="ECO:0000313" key="4">
    <source>
        <dbReference type="Proteomes" id="UP000712281"/>
    </source>
</evidence>
<dbReference type="InterPro" id="IPR044730">
    <property type="entry name" value="RNase_H-like_dom_plant"/>
</dbReference>
<dbReference type="GO" id="GO:0003676">
    <property type="term" value="F:nucleic acid binding"/>
    <property type="evidence" value="ECO:0007669"/>
    <property type="project" value="InterPro"/>
</dbReference>
<dbReference type="InterPro" id="IPR002156">
    <property type="entry name" value="RNaseH_domain"/>
</dbReference>
<accession>A0A8S9MG09</accession>
<dbReference type="EMBL" id="QGKW02000007">
    <property type="protein sequence ID" value="KAF2617962.1"/>
    <property type="molecule type" value="Genomic_DNA"/>
</dbReference>
<dbReference type="EMBL" id="QGKY02000190">
    <property type="protein sequence ID" value="KAF2589013.1"/>
    <property type="molecule type" value="Genomic_DNA"/>
</dbReference>
<proteinExistence type="predicted"/>
<reference evidence="3" key="1">
    <citation type="submission" date="2019-12" db="EMBL/GenBank/DDBJ databases">
        <title>Genome sequencing and annotation of Brassica cretica.</title>
        <authorList>
            <person name="Studholme D.J."/>
            <person name="Sarris P.F."/>
        </authorList>
    </citation>
    <scope>NUCLEOTIDE SEQUENCE</scope>
    <source>
        <strain evidence="3">PFS-001/15</strain>
        <strain evidence="2">PFS-102/07</strain>
        <tissue evidence="3">Leaf</tissue>
    </source>
</reference>
<evidence type="ECO:0000259" key="1">
    <source>
        <dbReference type="Pfam" id="PF13456"/>
    </source>
</evidence>
<dbReference type="AlphaFoldDB" id="A0A8S9MG09"/>
<dbReference type="PANTHER" id="PTHR47074">
    <property type="entry name" value="BNAC02G40300D PROTEIN"/>
    <property type="match status" value="1"/>
</dbReference>
<organism evidence="3 4">
    <name type="scientific">Brassica cretica</name>
    <name type="common">Mustard</name>
    <dbReference type="NCBI Taxonomy" id="69181"/>
    <lineage>
        <taxon>Eukaryota</taxon>
        <taxon>Viridiplantae</taxon>
        <taxon>Streptophyta</taxon>
        <taxon>Embryophyta</taxon>
        <taxon>Tracheophyta</taxon>
        <taxon>Spermatophyta</taxon>
        <taxon>Magnoliopsida</taxon>
        <taxon>eudicotyledons</taxon>
        <taxon>Gunneridae</taxon>
        <taxon>Pentapetalae</taxon>
        <taxon>rosids</taxon>
        <taxon>malvids</taxon>
        <taxon>Brassicales</taxon>
        <taxon>Brassicaceae</taxon>
        <taxon>Brassiceae</taxon>
        <taxon>Brassica</taxon>
    </lineage>
</organism>
<dbReference type="InterPro" id="IPR052929">
    <property type="entry name" value="RNase_H-like_EbsB-rel"/>
</dbReference>
<dbReference type="Pfam" id="PF13456">
    <property type="entry name" value="RVT_3"/>
    <property type="match status" value="1"/>
</dbReference>
<evidence type="ECO:0000313" key="3">
    <source>
        <dbReference type="EMBL" id="KAF2617962.1"/>
    </source>
</evidence>
<dbReference type="PANTHER" id="PTHR47074:SF11">
    <property type="entry name" value="REVERSE TRANSCRIPTASE-LIKE PROTEIN"/>
    <property type="match status" value="1"/>
</dbReference>
<dbReference type="Proteomes" id="UP000712281">
    <property type="component" value="Unassembled WGS sequence"/>
</dbReference>
<evidence type="ECO:0000313" key="2">
    <source>
        <dbReference type="EMBL" id="KAF2589013.1"/>
    </source>
</evidence>
<protein>
    <recommendedName>
        <fullName evidence="1">RNase H type-1 domain-containing protein</fullName>
    </recommendedName>
</protein>
<gene>
    <name evidence="3" type="ORF">F2Q68_00039264</name>
    <name evidence="2" type="ORF">F2Q70_00038620</name>
</gene>
<feature type="domain" description="RNase H type-1" evidence="1">
    <location>
        <begin position="43"/>
        <end position="161"/>
    </location>
</feature>
<dbReference type="CDD" id="cd06222">
    <property type="entry name" value="RNase_H_like"/>
    <property type="match status" value="1"/>
</dbReference>
<dbReference type="GO" id="GO:0004523">
    <property type="term" value="F:RNA-DNA hybrid ribonuclease activity"/>
    <property type="evidence" value="ECO:0007669"/>
    <property type="project" value="InterPro"/>
</dbReference>